<gene>
    <name evidence="17" type="ORF">CTOB1V02_LOCUS7</name>
</gene>
<dbReference type="Gene3D" id="1.10.8.350">
    <property type="entry name" value="Bacterial muramidase"/>
    <property type="match status" value="1"/>
</dbReference>
<dbReference type="InterPro" id="IPR001182">
    <property type="entry name" value="FtsW/RodA"/>
</dbReference>
<evidence type="ECO:0000256" key="5">
    <source>
        <dbReference type="ARBA" id="ARBA00022519"/>
    </source>
</evidence>
<dbReference type="SUPFAM" id="SSF53955">
    <property type="entry name" value="Lysozyme-like"/>
    <property type="match status" value="1"/>
</dbReference>
<dbReference type="InterPro" id="IPR031304">
    <property type="entry name" value="SLT_2"/>
</dbReference>
<keyword evidence="6" id="KW-0645">Protease</keyword>
<keyword evidence="7" id="KW-0812">Transmembrane</keyword>
<dbReference type="EMBL" id="OB660025">
    <property type="protein sequence ID" value="CAD7221988.1"/>
    <property type="molecule type" value="Genomic_DNA"/>
</dbReference>
<dbReference type="SUPFAM" id="SSF56601">
    <property type="entry name" value="beta-lactamase/transpeptidase-like"/>
    <property type="match status" value="1"/>
</dbReference>
<dbReference type="NCBIfam" id="TIGR02282">
    <property type="entry name" value="MltB"/>
    <property type="match status" value="1"/>
</dbReference>
<evidence type="ECO:0000259" key="14">
    <source>
        <dbReference type="Pfam" id="PF00905"/>
    </source>
</evidence>
<dbReference type="GO" id="GO:0071972">
    <property type="term" value="F:peptidoglycan L,D-transpeptidase activity"/>
    <property type="evidence" value="ECO:0007669"/>
    <property type="project" value="TreeGrafter"/>
</dbReference>
<dbReference type="HAMAP" id="MF_02081">
    <property type="entry name" value="MrdA_transpept"/>
    <property type="match status" value="1"/>
</dbReference>
<keyword evidence="12" id="KW-0472">Membrane</keyword>
<evidence type="ECO:0000256" key="3">
    <source>
        <dbReference type="ARBA" id="ARBA00004236"/>
    </source>
</evidence>
<keyword evidence="9" id="KW-0133">Cell shape</keyword>
<keyword evidence="8" id="KW-0378">Hydrolase</keyword>
<dbReference type="GO" id="GO:0071555">
    <property type="term" value="P:cell wall organization"/>
    <property type="evidence" value="ECO:0007669"/>
    <property type="project" value="UniProtKB-KW"/>
</dbReference>
<evidence type="ECO:0000256" key="6">
    <source>
        <dbReference type="ARBA" id="ARBA00022670"/>
    </source>
</evidence>
<dbReference type="InterPro" id="IPR011923">
    <property type="entry name" value="RodA/MrdB"/>
</dbReference>
<evidence type="ECO:0000256" key="8">
    <source>
        <dbReference type="ARBA" id="ARBA00022801"/>
    </source>
</evidence>
<dbReference type="GO" id="GO:0008360">
    <property type="term" value="P:regulation of cell shape"/>
    <property type="evidence" value="ECO:0007669"/>
    <property type="project" value="UniProtKB-KW"/>
</dbReference>
<dbReference type="GO" id="GO:0008658">
    <property type="term" value="F:penicillin binding"/>
    <property type="evidence" value="ECO:0007669"/>
    <property type="project" value="InterPro"/>
</dbReference>
<dbReference type="Gene3D" id="3.90.1310.10">
    <property type="entry name" value="Penicillin-binding protein 2a (Domain 2)"/>
    <property type="match status" value="1"/>
</dbReference>
<dbReference type="InterPro" id="IPR018365">
    <property type="entry name" value="Cell_cycle_FtsW-rel_CS"/>
</dbReference>
<dbReference type="InterPro" id="IPR012338">
    <property type="entry name" value="Beta-lactam/transpept-like"/>
</dbReference>
<keyword evidence="10" id="KW-0573">Peptidoglycan synthesis</keyword>
<dbReference type="NCBIfam" id="TIGR02210">
    <property type="entry name" value="rodA_shape"/>
    <property type="match status" value="1"/>
</dbReference>
<feature type="domain" description="Transglycosylase SLT" evidence="16">
    <location>
        <begin position="984"/>
        <end position="1272"/>
    </location>
</feature>
<dbReference type="NCBIfam" id="TIGR03423">
    <property type="entry name" value="pbp2_mrdA"/>
    <property type="match status" value="1"/>
</dbReference>
<dbReference type="Gene3D" id="3.30.1390.30">
    <property type="entry name" value="Penicillin-binding protein 2a, domain 3"/>
    <property type="match status" value="1"/>
</dbReference>
<dbReference type="CDD" id="cd13399">
    <property type="entry name" value="Slt35-like"/>
    <property type="match status" value="1"/>
</dbReference>
<evidence type="ECO:0000259" key="16">
    <source>
        <dbReference type="Pfam" id="PF13406"/>
    </source>
</evidence>
<dbReference type="FunFam" id="1.10.8.350:FF:000001">
    <property type="entry name" value="Lytic murein transglycosylase B"/>
    <property type="match status" value="1"/>
</dbReference>
<accession>A0A7R8VZK8</accession>
<proteinExistence type="inferred from homology"/>
<dbReference type="Pfam" id="PF00905">
    <property type="entry name" value="Transpeptidase"/>
    <property type="match status" value="1"/>
</dbReference>
<evidence type="ECO:0000256" key="10">
    <source>
        <dbReference type="ARBA" id="ARBA00022984"/>
    </source>
</evidence>
<protein>
    <submittedName>
        <fullName evidence="17">Uncharacterized protein</fullName>
    </submittedName>
</protein>
<dbReference type="InterPro" id="IPR023346">
    <property type="entry name" value="Lysozyme-like_dom_sf"/>
</dbReference>
<dbReference type="Gene3D" id="3.40.710.10">
    <property type="entry name" value="DD-peptidase/beta-lactamase superfamily"/>
    <property type="match status" value="1"/>
</dbReference>
<dbReference type="PROSITE" id="PS00428">
    <property type="entry name" value="FTSW_RODA_SPOVE"/>
    <property type="match status" value="1"/>
</dbReference>
<dbReference type="InterPro" id="IPR011757">
    <property type="entry name" value="Lytic_transglycosylase_MltB"/>
</dbReference>
<evidence type="ECO:0000259" key="15">
    <source>
        <dbReference type="Pfam" id="PF03717"/>
    </source>
</evidence>
<dbReference type="AlphaFoldDB" id="A0A7R8VZK8"/>
<evidence type="ECO:0000256" key="12">
    <source>
        <dbReference type="ARBA" id="ARBA00023136"/>
    </source>
</evidence>
<dbReference type="GO" id="GO:0005886">
    <property type="term" value="C:plasma membrane"/>
    <property type="evidence" value="ECO:0007669"/>
    <property type="project" value="UniProtKB-SubCell"/>
</dbReference>
<keyword evidence="5" id="KW-0997">Cell inner membrane</keyword>
<name>A0A7R8VZK8_9CRUS</name>
<evidence type="ECO:0000256" key="4">
    <source>
        <dbReference type="ARBA" id="ARBA00022475"/>
    </source>
</evidence>
<dbReference type="GO" id="GO:0051301">
    <property type="term" value="P:cell division"/>
    <property type="evidence" value="ECO:0007669"/>
    <property type="project" value="InterPro"/>
</dbReference>
<dbReference type="PANTHER" id="PTHR30627:SF2">
    <property type="entry name" value="PEPTIDOGLYCAN D,D-TRANSPEPTIDASE MRDA"/>
    <property type="match status" value="1"/>
</dbReference>
<dbReference type="InterPro" id="IPR017790">
    <property type="entry name" value="Penicillin-binding_protein_2"/>
</dbReference>
<comment type="subcellular location">
    <subcellularLocation>
        <location evidence="3">Cell membrane</location>
    </subcellularLocation>
    <subcellularLocation>
        <location evidence="1">Membrane</location>
        <topology evidence="1">Multi-pass membrane protein</topology>
    </subcellularLocation>
    <subcellularLocation>
        <location evidence="2">Membrane</location>
        <topology evidence="2">Single-pass membrane protein</topology>
    </subcellularLocation>
</comment>
<dbReference type="OrthoDB" id="10267935at2759"/>
<dbReference type="Pfam" id="PF03717">
    <property type="entry name" value="PBP_dimer"/>
    <property type="match status" value="1"/>
</dbReference>
<dbReference type="InterPro" id="IPR001460">
    <property type="entry name" value="PCN-bd_Tpept"/>
</dbReference>
<dbReference type="GO" id="GO:0009002">
    <property type="term" value="F:serine-type D-Ala-D-Ala carboxypeptidase activity"/>
    <property type="evidence" value="ECO:0007669"/>
    <property type="project" value="InterPro"/>
</dbReference>
<feature type="domain" description="Penicillin-binding protein transpeptidase" evidence="14">
    <location>
        <begin position="272"/>
        <end position="610"/>
    </location>
</feature>
<evidence type="ECO:0000313" key="17">
    <source>
        <dbReference type="EMBL" id="CAD7221988.1"/>
    </source>
</evidence>
<dbReference type="Gene3D" id="1.10.530.10">
    <property type="match status" value="1"/>
</dbReference>
<evidence type="ECO:0000256" key="11">
    <source>
        <dbReference type="ARBA" id="ARBA00022989"/>
    </source>
</evidence>
<sequence>MKRFQKSRRDQLADPYIELSLFRFRTVLVSILCVLLLVTLIARLYHLQVTEYEHYATESTNNRVHLNAIAPARGLIFDRHGFVLAHNLPAFQLEITAEDVDDLDLTLQRIAELIDFTERDVARFRKSMRRAPPFQGVPIRFDLSEEEVARFSVNQQDFPGVNIVATLKRHYPNNDLAGHTVGYVGRIDERELEQIDPVNYRASRHIGKVGVEKQYESILHGTVGHQQVEVNVAGRVLRVLDEVPPVAGAGIYLTLDSGLQKIAEDALGDAAGAIVALDPNNGEVLAMVSKPAYNLNLFVDGISVKDYAGLRDDWRRPLFNRATSGTYPPGSTIKPHLALAALEKRTLTAYSRVYCPGYYSLPNDDHRYRDWKQGGHGFVTLDDAIVQSCDVMFYDLAHKLGIDAMAESLGEFGFGRQTGIDMGQERAGILPSREWKKQQYGQIWYPGETLIAGIGQGYFTATPLQLAHSMGILATRGKVTDPHLLYAVQPRPSERPQLYKVDVSHTLEVRDPKNWESVIESMVKVTSDQKGTARQAFRGVAYKVAGKTGTAQVFSVAQDEEYDKELVEKRLQDHALFVGFAPVESPKIAIAVVVENGGGGGSVAAPIARTVKNAELDQKTPDILALVTRWLRIDIPLFLGLLVLAAVGLAILYSATGQDMEAINRQLVRLCLAFSVMLVVSHIPPAVLKSWSIGVFTIGLLMLLAVLLIGDVGKGAQRWLDLGFIRFQPSELMKIAVPMMVARFISEQPLPPTLQRLLIAFVIVGVPAALIVRQPDLGTALLVSGAGLAVLFLAGMQWQLILGAVTLCAVAAPVLWANMHSYQQQRVLTFLNPEEDPLGAGYHIIQSKIAVGSGGLFGKGWLNGTQSHLDFLPERHTDFIFAVFGEEFGLIGALALLALYAFIIGRGLYLAADSQGAYGRLLAGSMMITFLIYLFVNIGMVIGLLPVVGVPLPLVSYGGTSMVTLMIGFGIVMSVHASYLDKPEVREYIERVSKEHGLDKAELQGLFKAISVQQSVLEKMSKPAERTLEWKDYRPIFLKQDRIDQGVAFMRENEALFDRAEEKFGVPREIITAIIGVETKYGRIMGSHPVFESVATLAFDFPKRAEFFTNELTEFLLFAREERFNPLEIKGSYAGAMGMAQFISSSYRHYAIDFDGDGRRDLWNSNADAIGSVANYFAVHKWKPGEAVVERVSPIGDAYKDLVQKSLRPTIEQARLADNGLLITGKSAGPVSVLVQQGHEGEEVWISHHNFYVITRYNHSALYAMAVFQLANEIKNAARQ</sequence>
<dbReference type="InterPro" id="IPR036138">
    <property type="entry name" value="PBP_dimer_sf"/>
</dbReference>
<evidence type="ECO:0000256" key="13">
    <source>
        <dbReference type="ARBA" id="ARBA00023316"/>
    </source>
</evidence>
<dbReference type="GO" id="GO:0006508">
    <property type="term" value="P:proteolysis"/>
    <property type="evidence" value="ECO:0007669"/>
    <property type="project" value="UniProtKB-KW"/>
</dbReference>
<dbReference type="InterPro" id="IPR005311">
    <property type="entry name" value="PBP_dimer"/>
</dbReference>
<organism evidence="17">
    <name type="scientific">Cyprideis torosa</name>
    <dbReference type="NCBI Taxonomy" id="163714"/>
    <lineage>
        <taxon>Eukaryota</taxon>
        <taxon>Metazoa</taxon>
        <taxon>Ecdysozoa</taxon>
        <taxon>Arthropoda</taxon>
        <taxon>Crustacea</taxon>
        <taxon>Oligostraca</taxon>
        <taxon>Ostracoda</taxon>
        <taxon>Podocopa</taxon>
        <taxon>Podocopida</taxon>
        <taxon>Cytherocopina</taxon>
        <taxon>Cytheroidea</taxon>
        <taxon>Cytherideidae</taxon>
        <taxon>Cyprideis</taxon>
    </lineage>
</organism>
<feature type="domain" description="Penicillin-binding protein dimerisation" evidence="15">
    <location>
        <begin position="69"/>
        <end position="239"/>
    </location>
</feature>
<dbReference type="Pfam" id="PF13406">
    <property type="entry name" value="SLT_2"/>
    <property type="match status" value="1"/>
</dbReference>
<reference evidence="17" key="1">
    <citation type="submission" date="2020-11" db="EMBL/GenBank/DDBJ databases">
        <authorList>
            <person name="Tran Van P."/>
        </authorList>
    </citation>
    <scope>NUCLEOTIDE SEQUENCE</scope>
</reference>
<dbReference type="PANTHER" id="PTHR30627">
    <property type="entry name" value="PEPTIDOGLYCAN D,D-TRANSPEPTIDASE"/>
    <property type="match status" value="1"/>
</dbReference>
<dbReference type="HAMAP" id="MF_02079">
    <property type="entry name" value="PGT_RodA"/>
    <property type="match status" value="1"/>
</dbReference>
<evidence type="ECO:0000256" key="9">
    <source>
        <dbReference type="ARBA" id="ARBA00022960"/>
    </source>
</evidence>
<dbReference type="SUPFAM" id="SSF56519">
    <property type="entry name" value="Penicillin binding protein dimerisation domain"/>
    <property type="match status" value="1"/>
</dbReference>
<keyword evidence="11" id="KW-1133">Transmembrane helix</keyword>
<evidence type="ECO:0000256" key="2">
    <source>
        <dbReference type="ARBA" id="ARBA00004167"/>
    </source>
</evidence>
<keyword evidence="13" id="KW-0961">Cell wall biogenesis/degradation</keyword>
<evidence type="ECO:0000256" key="7">
    <source>
        <dbReference type="ARBA" id="ARBA00022692"/>
    </source>
</evidence>
<dbReference type="Pfam" id="PF01098">
    <property type="entry name" value="FTSW_RODA_SPOVE"/>
    <property type="match status" value="1"/>
</dbReference>
<keyword evidence="4" id="KW-1003">Cell membrane</keyword>
<dbReference type="InterPro" id="IPR050515">
    <property type="entry name" value="Beta-lactam/transpept"/>
</dbReference>
<evidence type="ECO:0000256" key="1">
    <source>
        <dbReference type="ARBA" id="ARBA00004141"/>
    </source>
</evidence>